<evidence type="ECO:0000313" key="2">
    <source>
        <dbReference type="EMBL" id="KAE8099895.1"/>
    </source>
</evidence>
<evidence type="ECO:0000256" key="1">
    <source>
        <dbReference type="SAM" id="SignalP"/>
    </source>
</evidence>
<dbReference type="Proteomes" id="UP000327013">
    <property type="component" value="Chromosome 7"/>
</dbReference>
<accession>A0A5N6RM74</accession>
<protein>
    <recommendedName>
        <fullName evidence="4">Pectinesterase inhibitor domain-containing protein</fullName>
    </recommendedName>
</protein>
<evidence type="ECO:0000313" key="3">
    <source>
        <dbReference type="Proteomes" id="UP000327013"/>
    </source>
</evidence>
<gene>
    <name evidence="2" type="ORF">FH972_017839</name>
</gene>
<dbReference type="OrthoDB" id="1744795at2759"/>
<evidence type="ECO:0008006" key="4">
    <source>
        <dbReference type="Google" id="ProtNLM"/>
    </source>
</evidence>
<organism evidence="2 3">
    <name type="scientific">Carpinus fangiana</name>
    <dbReference type="NCBI Taxonomy" id="176857"/>
    <lineage>
        <taxon>Eukaryota</taxon>
        <taxon>Viridiplantae</taxon>
        <taxon>Streptophyta</taxon>
        <taxon>Embryophyta</taxon>
        <taxon>Tracheophyta</taxon>
        <taxon>Spermatophyta</taxon>
        <taxon>Magnoliopsida</taxon>
        <taxon>eudicotyledons</taxon>
        <taxon>Gunneridae</taxon>
        <taxon>Pentapetalae</taxon>
        <taxon>rosids</taxon>
        <taxon>fabids</taxon>
        <taxon>Fagales</taxon>
        <taxon>Betulaceae</taxon>
        <taxon>Carpinus</taxon>
    </lineage>
</organism>
<keyword evidence="3" id="KW-1185">Reference proteome</keyword>
<keyword evidence="1" id="KW-0732">Signal</keyword>
<reference evidence="2 3" key="1">
    <citation type="submission" date="2019-06" db="EMBL/GenBank/DDBJ databases">
        <title>A chromosomal-level reference genome of Carpinus fangiana (Coryloideae, Betulaceae).</title>
        <authorList>
            <person name="Yang X."/>
            <person name="Wang Z."/>
            <person name="Zhang L."/>
            <person name="Hao G."/>
            <person name="Liu J."/>
            <person name="Yang Y."/>
        </authorList>
    </citation>
    <scope>NUCLEOTIDE SEQUENCE [LARGE SCALE GENOMIC DNA]</scope>
    <source>
        <strain evidence="2">Cfa_2016G</strain>
        <tissue evidence="2">Leaf</tissue>
    </source>
</reference>
<proteinExistence type="predicted"/>
<feature type="chain" id="PRO_5024361530" description="Pectinesterase inhibitor domain-containing protein" evidence="1">
    <location>
        <begin position="21"/>
        <end position="176"/>
    </location>
</feature>
<name>A0A5N6RM74_9ROSI</name>
<feature type="signal peptide" evidence="1">
    <location>
        <begin position="1"/>
        <end position="20"/>
    </location>
</feature>
<dbReference type="AlphaFoldDB" id="A0A5N6RM74"/>
<sequence length="176" mass="18807">MATQTFILLTLLLLGIAAHADNSNQPSSSCSSSSSSSAGESQALALAAEDDAITIGIGEVGYAKEFILLIPSLKGVRRIIADGDLHICVEGLINGLDNVGRTLHKLRVYMKTTRSDLDAHRLKDIFGHIIVSNNVCHAALNNADNFIVQTLDKKLENVGMVIDNVVSRVSQVSIPQ</sequence>
<dbReference type="EMBL" id="CM017327">
    <property type="protein sequence ID" value="KAE8099895.1"/>
    <property type="molecule type" value="Genomic_DNA"/>
</dbReference>